<dbReference type="AlphaFoldDB" id="A0A6J4ISZ5"/>
<evidence type="ECO:0000256" key="5">
    <source>
        <dbReference type="ARBA" id="ARBA00023136"/>
    </source>
</evidence>
<dbReference type="EMBL" id="CADCSZ010000164">
    <property type="protein sequence ID" value="CAA9259194.1"/>
    <property type="molecule type" value="Genomic_DNA"/>
</dbReference>
<keyword evidence="5 6" id="KW-0472">Membrane</keyword>
<dbReference type="InterPro" id="IPR005598">
    <property type="entry name" value="ATP_synth_I"/>
</dbReference>
<dbReference type="GO" id="GO:0005886">
    <property type="term" value="C:plasma membrane"/>
    <property type="evidence" value="ECO:0007669"/>
    <property type="project" value="UniProtKB-SubCell"/>
</dbReference>
<organism evidence="7">
    <name type="scientific">uncultured Acidimicrobiales bacterium</name>
    <dbReference type="NCBI Taxonomy" id="310071"/>
    <lineage>
        <taxon>Bacteria</taxon>
        <taxon>Bacillati</taxon>
        <taxon>Actinomycetota</taxon>
        <taxon>Acidimicrobiia</taxon>
        <taxon>Acidimicrobiales</taxon>
        <taxon>environmental samples</taxon>
    </lineage>
</organism>
<evidence type="ECO:0000313" key="7">
    <source>
        <dbReference type="EMBL" id="CAA9259194.1"/>
    </source>
</evidence>
<sequence length="151" mass="15551">MIATSAPVEGPPVERMIVKDMLRRGWPALVALTLLGGLWGLDGVLSAGFGTGVAVANAVTAAALVSGAAKVSLGLLYAAALGGYLVRLGLITVAVLAVAHQPWAEVVPLCATLVIAHLGLFVWEARFVSTQLAFPGLKPRPKRAHVEKAAP</sequence>
<feature type="transmembrane region" description="Helical" evidence="6">
    <location>
        <begin position="25"/>
        <end position="41"/>
    </location>
</feature>
<keyword evidence="2" id="KW-1003">Cell membrane</keyword>
<feature type="transmembrane region" description="Helical" evidence="6">
    <location>
        <begin position="47"/>
        <end position="68"/>
    </location>
</feature>
<reference evidence="7" key="1">
    <citation type="submission" date="2020-02" db="EMBL/GenBank/DDBJ databases">
        <authorList>
            <person name="Meier V. D."/>
        </authorList>
    </citation>
    <scope>NUCLEOTIDE SEQUENCE</scope>
    <source>
        <strain evidence="7">AVDCRST_MAG76</strain>
    </source>
</reference>
<accession>A0A6J4ISZ5</accession>
<evidence type="ECO:0000256" key="4">
    <source>
        <dbReference type="ARBA" id="ARBA00022989"/>
    </source>
</evidence>
<gene>
    <name evidence="7" type="ORF">AVDCRST_MAG76-2688</name>
</gene>
<proteinExistence type="predicted"/>
<evidence type="ECO:0000256" key="6">
    <source>
        <dbReference type="SAM" id="Phobius"/>
    </source>
</evidence>
<evidence type="ECO:0008006" key="8">
    <source>
        <dbReference type="Google" id="ProtNLM"/>
    </source>
</evidence>
<name>A0A6J4ISZ5_9ACTN</name>
<feature type="transmembrane region" description="Helical" evidence="6">
    <location>
        <begin position="106"/>
        <end position="123"/>
    </location>
</feature>
<comment type="subcellular location">
    <subcellularLocation>
        <location evidence="1">Cell membrane</location>
        <topology evidence="1">Multi-pass membrane protein</topology>
    </subcellularLocation>
</comment>
<evidence type="ECO:0000256" key="1">
    <source>
        <dbReference type="ARBA" id="ARBA00004651"/>
    </source>
</evidence>
<feature type="transmembrane region" description="Helical" evidence="6">
    <location>
        <begin position="75"/>
        <end position="100"/>
    </location>
</feature>
<keyword evidence="3 6" id="KW-0812">Transmembrane</keyword>
<evidence type="ECO:0000256" key="3">
    <source>
        <dbReference type="ARBA" id="ARBA00022692"/>
    </source>
</evidence>
<keyword evidence="4 6" id="KW-1133">Transmembrane helix</keyword>
<evidence type="ECO:0000256" key="2">
    <source>
        <dbReference type="ARBA" id="ARBA00022475"/>
    </source>
</evidence>
<dbReference type="Pfam" id="PF03899">
    <property type="entry name" value="ATP-synt_I"/>
    <property type="match status" value="1"/>
</dbReference>
<protein>
    <recommendedName>
        <fullName evidence="8">ATP synthase subunit I</fullName>
    </recommendedName>
</protein>